<dbReference type="PANTHER" id="PTHR24321">
    <property type="entry name" value="DEHYDROGENASES, SHORT CHAIN"/>
    <property type="match status" value="1"/>
</dbReference>
<dbReference type="NCBIfam" id="NF009467">
    <property type="entry name" value="PRK12826.1-3"/>
    <property type="match status" value="1"/>
</dbReference>
<keyword evidence="6" id="KW-1185">Reference proteome</keyword>
<evidence type="ECO:0000256" key="1">
    <source>
        <dbReference type="ARBA" id="ARBA00006484"/>
    </source>
</evidence>
<sequence length="274" mass="28993">MAGRVEGKVAFITGAARGQGRSHAIRLAQEGADIIAVDLCDDIPNVAYPSATPEDLAETVREVEALDRRIVSRQVDVRDGAAVKAAVDEGVAQLGKLDIVVANAGICVMTPWDETTEDVWDQTIDTNLKGVWNTIRFGAPHLVQAGGGSIILTSSAAGLKGLPFLTAYVAAKHGVVGLMRAFATELSENNIRVNSVHPTGVDTPMGQLADPEVGAKLQEIMGAHPRLMPMLSNLLPIEITQPVDISNAVLFLASDEARYVTSLAMTVDAGNTQY</sequence>
<dbReference type="InterPro" id="IPR002347">
    <property type="entry name" value="SDR_fam"/>
</dbReference>
<comment type="similarity">
    <text evidence="1 4">Belongs to the short-chain dehydrogenases/reductases (SDR) family.</text>
</comment>
<dbReference type="PROSITE" id="PS00061">
    <property type="entry name" value="ADH_SHORT"/>
    <property type="match status" value="1"/>
</dbReference>
<name>A0ABW7Q3E8_9MICO</name>
<evidence type="ECO:0000313" key="6">
    <source>
        <dbReference type="Proteomes" id="UP001610861"/>
    </source>
</evidence>
<dbReference type="EMBL" id="JBIQWL010000001">
    <property type="protein sequence ID" value="MFH8249349.1"/>
    <property type="molecule type" value="Genomic_DNA"/>
</dbReference>
<proteinExistence type="inferred from homology"/>
<dbReference type="InterPro" id="IPR020904">
    <property type="entry name" value="Sc_DH/Rdtase_CS"/>
</dbReference>
<dbReference type="InterPro" id="IPR036291">
    <property type="entry name" value="NAD(P)-bd_dom_sf"/>
</dbReference>
<keyword evidence="3" id="KW-0520">NAD</keyword>
<dbReference type="PRINTS" id="PR00081">
    <property type="entry name" value="GDHRDH"/>
</dbReference>
<reference evidence="5 6" key="1">
    <citation type="submission" date="2024-09" db="EMBL/GenBank/DDBJ databases">
        <authorList>
            <person name="Pan X."/>
        </authorList>
    </citation>
    <scope>NUCLEOTIDE SEQUENCE [LARGE SCALE GENOMIC DNA]</scope>
    <source>
        <strain evidence="5 6">B2969</strain>
    </source>
</reference>
<dbReference type="InterPro" id="IPR023985">
    <property type="entry name" value="SDR_subfam_1"/>
</dbReference>
<dbReference type="PANTHER" id="PTHR24321:SF8">
    <property type="entry name" value="ESTRADIOL 17-BETA-DEHYDROGENASE 8-RELATED"/>
    <property type="match status" value="1"/>
</dbReference>
<organism evidence="5 6">
    <name type="scientific">Microbacterium alkaliflavum</name>
    <dbReference type="NCBI Taxonomy" id="3248839"/>
    <lineage>
        <taxon>Bacteria</taxon>
        <taxon>Bacillati</taxon>
        <taxon>Actinomycetota</taxon>
        <taxon>Actinomycetes</taxon>
        <taxon>Micrococcales</taxon>
        <taxon>Microbacteriaceae</taxon>
        <taxon>Microbacterium</taxon>
    </lineage>
</organism>
<dbReference type="RefSeq" id="WP_396639290.1">
    <property type="nucleotide sequence ID" value="NZ_JBIQWL010000001.1"/>
</dbReference>
<accession>A0ABW7Q3E8</accession>
<gene>
    <name evidence="5" type="ORF">ACH3VR_03140</name>
</gene>
<dbReference type="SUPFAM" id="SSF51735">
    <property type="entry name" value="NAD(P)-binding Rossmann-fold domains"/>
    <property type="match status" value="1"/>
</dbReference>
<dbReference type="NCBIfam" id="TIGR03971">
    <property type="entry name" value="SDR_subfam_1"/>
    <property type="match status" value="1"/>
</dbReference>
<dbReference type="PRINTS" id="PR00080">
    <property type="entry name" value="SDRFAMILY"/>
</dbReference>
<dbReference type="Proteomes" id="UP001610861">
    <property type="component" value="Unassembled WGS sequence"/>
</dbReference>
<evidence type="ECO:0000256" key="3">
    <source>
        <dbReference type="ARBA" id="ARBA00023027"/>
    </source>
</evidence>
<keyword evidence="2" id="KW-0560">Oxidoreductase</keyword>
<comment type="caution">
    <text evidence="5">The sequence shown here is derived from an EMBL/GenBank/DDBJ whole genome shotgun (WGS) entry which is preliminary data.</text>
</comment>
<dbReference type="Pfam" id="PF00106">
    <property type="entry name" value="adh_short"/>
    <property type="match status" value="1"/>
</dbReference>
<dbReference type="Gene3D" id="3.40.50.720">
    <property type="entry name" value="NAD(P)-binding Rossmann-like Domain"/>
    <property type="match status" value="1"/>
</dbReference>
<evidence type="ECO:0000256" key="4">
    <source>
        <dbReference type="RuleBase" id="RU000363"/>
    </source>
</evidence>
<dbReference type="CDD" id="cd05233">
    <property type="entry name" value="SDR_c"/>
    <property type="match status" value="1"/>
</dbReference>
<evidence type="ECO:0000313" key="5">
    <source>
        <dbReference type="EMBL" id="MFH8249349.1"/>
    </source>
</evidence>
<evidence type="ECO:0000256" key="2">
    <source>
        <dbReference type="ARBA" id="ARBA00023002"/>
    </source>
</evidence>
<protein>
    <submittedName>
        <fullName evidence="5">Mycofactocin-coupled SDR family oxidoreductase</fullName>
    </submittedName>
</protein>